<evidence type="ECO:0000259" key="2">
    <source>
        <dbReference type="Pfam" id="PF24864"/>
    </source>
</evidence>
<evidence type="ECO:0000256" key="1">
    <source>
        <dbReference type="SAM" id="MobiDB-lite"/>
    </source>
</evidence>
<dbReference type="EMBL" id="JAUJDW010000055">
    <property type="protein sequence ID" value="KAK0645309.1"/>
    <property type="molecule type" value="Genomic_DNA"/>
</dbReference>
<proteinExistence type="predicted"/>
<name>A0AA39Y403_9PEZI</name>
<dbReference type="PANTHER" id="PTHR42085">
    <property type="entry name" value="F-BOX DOMAIN-CONTAINING PROTEIN"/>
    <property type="match status" value="1"/>
</dbReference>
<dbReference type="Proteomes" id="UP001175001">
    <property type="component" value="Unassembled WGS sequence"/>
</dbReference>
<organism evidence="3 4">
    <name type="scientific">Lasiodiplodia hormozganensis</name>
    <dbReference type="NCBI Taxonomy" id="869390"/>
    <lineage>
        <taxon>Eukaryota</taxon>
        <taxon>Fungi</taxon>
        <taxon>Dikarya</taxon>
        <taxon>Ascomycota</taxon>
        <taxon>Pezizomycotina</taxon>
        <taxon>Dothideomycetes</taxon>
        <taxon>Dothideomycetes incertae sedis</taxon>
        <taxon>Botryosphaeriales</taxon>
        <taxon>Botryosphaeriaceae</taxon>
        <taxon>Lasiodiplodia</taxon>
    </lineage>
</organism>
<sequence length="243" mass="27367">MNEFLSGASKSSRLLDLPAELRLRIYEHALTAPDKAIRIYYSYQKDRVKPGLVLPLLRTCQQVHAEALEVLYENTVFVHANANRIGYPIIGSSQLPPPALANLRHLFIVLDVSDPPQLADDDYIDFRPFQAMVRLRRLRIAAVDEPEELESLEGWTDLLSHIIERVPSTCKLEYGTSNEDEKHFTARYCYSLGTLTTSEVPGDLLMRAAAYSQVQQGCKSGSDVDWRDSAAASPSTLDEVRTW</sequence>
<evidence type="ECO:0000313" key="4">
    <source>
        <dbReference type="Proteomes" id="UP001175001"/>
    </source>
</evidence>
<protein>
    <recommendedName>
        <fullName evidence="2">DUF7730 domain-containing protein</fullName>
    </recommendedName>
</protein>
<dbReference type="InterPro" id="IPR056632">
    <property type="entry name" value="DUF7730"/>
</dbReference>
<dbReference type="InterPro" id="IPR038883">
    <property type="entry name" value="AN11006-like"/>
</dbReference>
<dbReference type="PANTHER" id="PTHR42085:SF4">
    <property type="entry name" value="F-BOX DOMAIN-CONTAINING PROTEIN"/>
    <property type="match status" value="1"/>
</dbReference>
<keyword evidence="4" id="KW-1185">Reference proteome</keyword>
<feature type="domain" description="DUF7730" evidence="2">
    <location>
        <begin position="51"/>
        <end position="144"/>
    </location>
</feature>
<comment type="caution">
    <text evidence="3">The sequence shown here is derived from an EMBL/GenBank/DDBJ whole genome shotgun (WGS) entry which is preliminary data.</text>
</comment>
<accession>A0AA39Y403</accession>
<dbReference type="AlphaFoldDB" id="A0AA39Y403"/>
<reference evidence="3" key="1">
    <citation type="submission" date="2023-06" db="EMBL/GenBank/DDBJ databases">
        <title>Multi-omics analyses reveal the molecular pathogenesis toolkit of Lasiodiplodia hormozganensis, a cross-kingdom pathogen.</title>
        <authorList>
            <person name="Felix C."/>
            <person name="Meneses R."/>
            <person name="Goncalves M.F.M."/>
            <person name="Tilleman L."/>
            <person name="Duarte A.S."/>
            <person name="Jorrin-Novo J.V."/>
            <person name="Van De Peer Y."/>
            <person name="Deforce D."/>
            <person name="Van Nieuwerburgh F."/>
            <person name="Esteves A.C."/>
            <person name="Alves A."/>
        </authorList>
    </citation>
    <scope>NUCLEOTIDE SEQUENCE</scope>
    <source>
        <strain evidence="3">CBS 339.90</strain>
    </source>
</reference>
<evidence type="ECO:0000313" key="3">
    <source>
        <dbReference type="EMBL" id="KAK0645309.1"/>
    </source>
</evidence>
<gene>
    <name evidence="3" type="ORF">DIS24_g8045</name>
</gene>
<dbReference type="Pfam" id="PF24864">
    <property type="entry name" value="DUF7730"/>
    <property type="match status" value="1"/>
</dbReference>
<feature type="region of interest" description="Disordered" evidence="1">
    <location>
        <begin position="220"/>
        <end position="243"/>
    </location>
</feature>